<comment type="caution">
    <text evidence="7">The sequence shown here is derived from an EMBL/GenBank/DDBJ whole genome shotgun (WGS) entry which is preliminary data.</text>
</comment>
<dbReference type="InterPro" id="IPR051169">
    <property type="entry name" value="NADH-Q_oxidoreductase"/>
</dbReference>
<evidence type="ECO:0000256" key="5">
    <source>
        <dbReference type="ARBA" id="ARBA00023002"/>
    </source>
</evidence>
<evidence type="ECO:0000256" key="4">
    <source>
        <dbReference type="ARBA" id="ARBA00022827"/>
    </source>
</evidence>
<protein>
    <submittedName>
        <fullName evidence="7">NAD(P)/FAD-dependent oxidoreductase</fullName>
    </submittedName>
</protein>
<dbReference type="Pfam" id="PF07992">
    <property type="entry name" value="Pyr_redox_2"/>
    <property type="match status" value="1"/>
</dbReference>
<dbReference type="RefSeq" id="WP_182940183.1">
    <property type="nucleotide sequence ID" value="NZ_JABEQH010000001.1"/>
</dbReference>
<sequence>MSDRFRFVVVGGGIAGMEMATYLGNTLGRSGQADVTLIDSSFFHVWKPMLHEFAAGTIPNDRNRISFLAQASRKSFKFWPGALAGVDRTARTVALAPLQDEDGDILLEQRNLPYDALIVSIGSRANDFGIPGIAEHCRFIDNLTEADGFNADFRSLVLQAIGQSSSLQIAIVGGGATGVELAAELHRALDLSSSYGLGMDRADLHVTLLEAGPRILPAFPEAVSVESRRQLEALGITVHTSAQVTGADADGFVLGDGSRVEAKLKVWAAGVKASTATALFTDLEHSRAGQLKVRPTLQTTLDDRIFALGDCSFIRDKPVPATAQAARQQARHLSRQMKGWIAGKPIAPFRYRDRGAVVSLGDYNGWGTLGKYHFGGGPLRGLSARLGHDMLYRQHQMEIYGPVRALAAWGADQLDEFVRPSVRLD</sequence>
<dbReference type="PANTHER" id="PTHR42913">
    <property type="entry name" value="APOPTOSIS-INDUCING FACTOR 1"/>
    <property type="match status" value="1"/>
</dbReference>
<dbReference type="Proteomes" id="UP000561066">
    <property type="component" value="Unassembled WGS sequence"/>
</dbReference>
<keyword evidence="5" id="KW-0560">Oxidoreductase</keyword>
<comment type="cofactor">
    <cofactor evidence="1">
        <name>FAD</name>
        <dbReference type="ChEBI" id="CHEBI:57692"/>
    </cofactor>
</comment>
<accession>A0A7W4J4I4</accession>
<dbReference type="GO" id="GO:0003955">
    <property type="term" value="F:NAD(P)H dehydrogenase (quinone) activity"/>
    <property type="evidence" value="ECO:0007669"/>
    <property type="project" value="TreeGrafter"/>
</dbReference>
<keyword evidence="8" id="KW-1185">Reference proteome</keyword>
<dbReference type="PRINTS" id="PR00469">
    <property type="entry name" value="PNDRDTASEII"/>
</dbReference>
<dbReference type="PANTHER" id="PTHR42913:SF3">
    <property type="entry name" value="64 KDA MITOCHONDRIAL NADH DEHYDROGENASE (EUROFUNG)"/>
    <property type="match status" value="1"/>
</dbReference>
<keyword evidence="3" id="KW-0285">Flavoprotein</keyword>
<feature type="domain" description="FAD/NAD(P)-binding" evidence="6">
    <location>
        <begin position="6"/>
        <end position="330"/>
    </location>
</feature>
<dbReference type="GO" id="GO:0019646">
    <property type="term" value="P:aerobic electron transport chain"/>
    <property type="evidence" value="ECO:0007669"/>
    <property type="project" value="TreeGrafter"/>
</dbReference>
<evidence type="ECO:0000313" key="8">
    <source>
        <dbReference type="Proteomes" id="UP000561066"/>
    </source>
</evidence>
<organism evidence="7 8">
    <name type="scientific">Gluconacetobacter johannae</name>
    <dbReference type="NCBI Taxonomy" id="112140"/>
    <lineage>
        <taxon>Bacteria</taxon>
        <taxon>Pseudomonadati</taxon>
        <taxon>Pseudomonadota</taxon>
        <taxon>Alphaproteobacteria</taxon>
        <taxon>Acetobacterales</taxon>
        <taxon>Acetobacteraceae</taxon>
        <taxon>Gluconacetobacter</taxon>
    </lineage>
</organism>
<dbReference type="EMBL" id="JABEQH010000001">
    <property type="protein sequence ID" value="MBB2174308.1"/>
    <property type="molecule type" value="Genomic_DNA"/>
</dbReference>
<dbReference type="SUPFAM" id="SSF51905">
    <property type="entry name" value="FAD/NAD(P)-binding domain"/>
    <property type="match status" value="1"/>
</dbReference>
<evidence type="ECO:0000256" key="3">
    <source>
        <dbReference type="ARBA" id="ARBA00022630"/>
    </source>
</evidence>
<name>A0A7W4J4I4_9PROT</name>
<evidence type="ECO:0000313" key="7">
    <source>
        <dbReference type="EMBL" id="MBB2174308.1"/>
    </source>
</evidence>
<dbReference type="AlphaFoldDB" id="A0A7W4J4I4"/>
<proteinExistence type="inferred from homology"/>
<dbReference type="InterPro" id="IPR023753">
    <property type="entry name" value="FAD/NAD-binding_dom"/>
</dbReference>
<evidence type="ECO:0000256" key="2">
    <source>
        <dbReference type="ARBA" id="ARBA00005272"/>
    </source>
</evidence>
<evidence type="ECO:0000259" key="6">
    <source>
        <dbReference type="Pfam" id="PF07992"/>
    </source>
</evidence>
<dbReference type="PRINTS" id="PR00368">
    <property type="entry name" value="FADPNR"/>
</dbReference>
<dbReference type="Gene3D" id="3.50.50.100">
    <property type="match status" value="1"/>
</dbReference>
<dbReference type="InterPro" id="IPR036188">
    <property type="entry name" value="FAD/NAD-bd_sf"/>
</dbReference>
<gene>
    <name evidence="7" type="ORF">HLH21_00020</name>
</gene>
<keyword evidence="4" id="KW-0274">FAD</keyword>
<comment type="similarity">
    <text evidence="2">Belongs to the NADH dehydrogenase family.</text>
</comment>
<reference evidence="7 8" key="1">
    <citation type="submission" date="2020-04" db="EMBL/GenBank/DDBJ databases">
        <title>Description of novel Gluconacetobacter.</title>
        <authorList>
            <person name="Sombolestani A."/>
        </authorList>
    </citation>
    <scope>NUCLEOTIDE SEQUENCE [LARGE SCALE GENOMIC DNA]</scope>
    <source>
        <strain evidence="7 8">LMG 21312</strain>
    </source>
</reference>
<evidence type="ECO:0000256" key="1">
    <source>
        <dbReference type="ARBA" id="ARBA00001974"/>
    </source>
</evidence>